<protein>
    <submittedName>
        <fullName evidence="1">Uncharacterized protein</fullName>
    </submittedName>
</protein>
<dbReference type="RefSeq" id="WP_186638127.1">
    <property type="nucleotide sequence ID" value="NZ_JACOAF010000030.1"/>
</dbReference>
<evidence type="ECO:0000313" key="2">
    <source>
        <dbReference type="Proteomes" id="UP000659698"/>
    </source>
</evidence>
<reference evidence="1 2" key="1">
    <citation type="journal article" date="2019" name="Int. J. Syst. Evol. Microbiol.">
        <title>Rufibacter sediminis sp. nov., isolated from freshwater lake sediment.</title>
        <authorList>
            <person name="Qu J.H."/>
            <person name="Zhang L.J."/>
            <person name="Fu Y.H."/>
            <person name="Li H.F."/>
        </authorList>
    </citation>
    <scope>NUCLEOTIDE SEQUENCE [LARGE SCALE GENOMIC DNA]</scope>
    <source>
        <strain evidence="1 2">H-1</strain>
    </source>
</reference>
<sequence length="131" mass="15113">MKVKEKEYLPVLKYIQILSEKAIPVSLESISNALAYSAFDARCDDKGQWHVAKHELLKRVREHGKKVPPVEEGYVTLQAYVYLLNEAGIDMPEDRVWAQIIYGNMIGKNDEFGRFLISRQDLDKAIERFGK</sequence>
<gene>
    <name evidence="1" type="ORF">H7U12_12070</name>
</gene>
<dbReference type="EMBL" id="JACOAF010000030">
    <property type="protein sequence ID" value="MBC3540419.1"/>
    <property type="molecule type" value="Genomic_DNA"/>
</dbReference>
<name>A0ABR6VTE8_9BACT</name>
<accession>A0ABR6VTE8</accession>
<proteinExistence type="predicted"/>
<organism evidence="1 2">
    <name type="scientific">Rufibacter sediminis</name>
    <dbReference type="NCBI Taxonomy" id="2762756"/>
    <lineage>
        <taxon>Bacteria</taxon>
        <taxon>Pseudomonadati</taxon>
        <taxon>Bacteroidota</taxon>
        <taxon>Cytophagia</taxon>
        <taxon>Cytophagales</taxon>
        <taxon>Hymenobacteraceae</taxon>
        <taxon>Rufibacter</taxon>
    </lineage>
</organism>
<keyword evidence="2" id="KW-1185">Reference proteome</keyword>
<comment type="caution">
    <text evidence="1">The sequence shown here is derived from an EMBL/GenBank/DDBJ whole genome shotgun (WGS) entry which is preliminary data.</text>
</comment>
<evidence type="ECO:0000313" key="1">
    <source>
        <dbReference type="EMBL" id="MBC3540419.1"/>
    </source>
</evidence>
<dbReference type="Proteomes" id="UP000659698">
    <property type="component" value="Unassembled WGS sequence"/>
</dbReference>